<dbReference type="EMBL" id="KI894023">
    <property type="protein sequence ID" value="OCF23770.1"/>
    <property type="molecule type" value="Genomic_DNA"/>
</dbReference>
<feature type="domain" description="Beta-lactamase-related" evidence="2">
    <location>
        <begin position="93"/>
        <end position="434"/>
    </location>
</feature>
<evidence type="ECO:0000259" key="2">
    <source>
        <dbReference type="Pfam" id="PF00144"/>
    </source>
</evidence>
<evidence type="ECO:0000313" key="4">
    <source>
        <dbReference type="EMBL" id="WVW85467.1"/>
    </source>
</evidence>
<keyword evidence="5" id="KW-1185">Reference proteome</keyword>
<dbReference type="InterPro" id="IPR050491">
    <property type="entry name" value="AmpC-like"/>
</dbReference>
<dbReference type="GeneID" id="30211153"/>
<dbReference type="Gene3D" id="3.40.710.10">
    <property type="entry name" value="DD-peptidase/beta-lactamase superfamily"/>
    <property type="match status" value="1"/>
</dbReference>
<protein>
    <recommendedName>
        <fullName evidence="2">Beta-lactamase-related domain-containing protein</fullName>
    </recommendedName>
</protein>
<accession>A0A1B9FYD9</accession>
<reference evidence="4" key="2">
    <citation type="submission" date="2013-07" db="EMBL/GenBank/DDBJ databases">
        <authorList>
            <consortium name="The Broad Institute Genome Sequencing Platform"/>
            <person name="Cuomo C."/>
            <person name="Litvintseva A."/>
            <person name="Chen Y."/>
            <person name="Heitman J."/>
            <person name="Sun S."/>
            <person name="Springer D."/>
            <person name="Dromer F."/>
            <person name="Young S.K."/>
            <person name="Zeng Q."/>
            <person name="Gargeya S."/>
            <person name="Fitzgerald M."/>
            <person name="Abouelleil A."/>
            <person name="Alvarado L."/>
            <person name="Berlin A.M."/>
            <person name="Chapman S.B."/>
            <person name="Dewar J."/>
            <person name="Goldberg J."/>
            <person name="Griggs A."/>
            <person name="Gujja S."/>
            <person name="Hansen M."/>
            <person name="Howarth C."/>
            <person name="Imamovic A."/>
            <person name="Larimer J."/>
            <person name="McCowan C."/>
            <person name="Murphy C."/>
            <person name="Pearson M."/>
            <person name="Priest M."/>
            <person name="Roberts A."/>
            <person name="Saif S."/>
            <person name="Shea T."/>
            <person name="Sykes S."/>
            <person name="Wortman J."/>
            <person name="Nusbaum C."/>
            <person name="Birren B."/>
        </authorList>
    </citation>
    <scope>NUCLEOTIDE SEQUENCE</scope>
    <source>
        <strain evidence="4">CBS 10118</strain>
    </source>
</reference>
<dbReference type="SUPFAM" id="SSF56601">
    <property type="entry name" value="beta-lactamase/transpeptidase-like"/>
    <property type="match status" value="1"/>
</dbReference>
<dbReference type="OrthoDB" id="5946976at2759"/>
<dbReference type="Pfam" id="PF00144">
    <property type="entry name" value="Beta-lactamase"/>
    <property type="match status" value="1"/>
</dbReference>
<dbReference type="PANTHER" id="PTHR46825">
    <property type="entry name" value="D-ALANYL-D-ALANINE-CARBOXYPEPTIDASE/ENDOPEPTIDASE AMPH"/>
    <property type="match status" value="1"/>
</dbReference>
<dbReference type="EMBL" id="CP144546">
    <property type="protein sequence ID" value="WVW85467.1"/>
    <property type="molecule type" value="Genomic_DNA"/>
</dbReference>
<dbReference type="STRING" id="1296100.A0A1B9FYD9"/>
<sequence length="635" mass="70929">MSLIFASVDHRISRIPLGRDFDRDLKTEKPLAEVDDDFQAAQLSSVVGTFKDLAGGLEVDKPDFDPCHKPSSAMTKCKTLITVSSKDWLQLVQKKYDIPGLAVAIVASPSSDAKTDNETADHNWQSEVLTFGSRNLNGDALTADSLFLIASNTKLFLAVSIGMLIDRDTILKTGQKLEWTSKMIDVLPGWGLVEKVAEKEATIEDLLTMRTGVGFHPYVPFFTDPSKQLDMMSHLPPFSKFRSKWQYNNYNYLILAHMVSLVSGQHFSHFMYDNILKPLGMTSALFDVLAAEKTGIRTDAIVRVGKHMEVVYTDSEGDHKMRGEKKNVGFWTKGTGEGIWGPGGLIMSSNDVVRWLRELLSPTIISPHILDKCAKPQISAGGLVLTETENLSYGLALWTSSYRGHKLIFHYGKQLGQHSLFVRLPESGIAVAVMNLGDEIGSTLNKTILYTILDDVLGLETGRWEEELLIKWISDQEKDEVESTDKDGESQDETVDVGLHVEGVYHHPAWGNLEFRQFPDNDVDYSIKRLLREQTRLPCPSFIAALPVREDSYLLLHGAKGRFTWTGIQLYDEHAPTRITRDSIVRVSGSGHAIVNTEGMGMFDGFWTYDKATFKHHVVGSDPKSGAEVWFDRVA</sequence>
<dbReference type="VEuPathDB" id="FungiDB:I302_06754"/>
<reference evidence="4" key="4">
    <citation type="submission" date="2024-02" db="EMBL/GenBank/DDBJ databases">
        <title>Comparative genomics of Cryptococcus and Kwoniella reveals pathogenesis evolution and contrasting modes of karyotype evolution via chromosome fusion or intercentromeric recombination.</title>
        <authorList>
            <person name="Coelho M.A."/>
            <person name="David-Palma M."/>
            <person name="Shea T."/>
            <person name="Bowers K."/>
            <person name="McGinley-Smith S."/>
            <person name="Mohammad A.W."/>
            <person name="Gnirke A."/>
            <person name="Yurkov A.M."/>
            <person name="Nowrousian M."/>
            <person name="Sun S."/>
            <person name="Cuomo C.A."/>
            <person name="Heitman J."/>
        </authorList>
    </citation>
    <scope>NUCLEOTIDE SEQUENCE</scope>
    <source>
        <strain evidence="4">CBS 10118</strain>
    </source>
</reference>
<dbReference type="InterPro" id="IPR001466">
    <property type="entry name" value="Beta-lactam-related"/>
</dbReference>
<dbReference type="RefSeq" id="XP_019044840.1">
    <property type="nucleotide sequence ID" value="XM_019193363.1"/>
</dbReference>
<evidence type="ECO:0000313" key="5">
    <source>
        <dbReference type="Proteomes" id="UP000092730"/>
    </source>
</evidence>
<dbReference type="AlphaFoldDB" id="A0A1B9FYD9"/>
<dbReference type="KEGG" id="kbi:30211153"/>
<dbReference type="PANTHER" id="PTHR46825:SF15">
    <property type="entry name" value="BETA-LACTAMASE-RELATED DOMAIN-CONTAINING PROTEIN"/>
    <property type="match status" value="1"/>
</dbReference>
<dbReference type="Proteomes" id="UP000092730">
    <property type="component" value="Chromosome 6"/>
</dbReference>
<reference evidence="3" key="1">
    <citation type="submission" date="2013-07" db="EMBL/GenBank/DDBJ databases">
        <title>The Genome Sequence of Cryptococcus bestiolae CBS10118.</title>
        <authorList>
            <consortium name="The Broad Institute Genome Sequencing Platform"/>
            <person name="Cuomo C."/>
            <person name="Litvintseva A."/>
            <person name="Chen Y."/>
            <person name="Heitman J."/>
            <person name="Sun S."/>
            <person name="Springer D."/>
            <person name="Dromer F."/>
            <person name="Young S.K."/>
            <person name="Zeng Q."/>
            <person name="Gargeya S."/>
            <person name="Fitzgerald M."/>
            <person name="Abouelleil A."/>
            <person name="Alvarado L."/>
            <person name="Berlin A.M."/>
            <person name="Chapman S.B."/>
            <person name="Dewar J."/>
            <person name="Goldberg J."/>
            <person name="Griggs A."/>
            <person name="Gujja S."/>
            <person name="Hansen M."/>
            <person name="Howarth C."/>
            <person name="Imamovic A."/>
            <person name="Larimer J."/>
            <person name="McCowan C."/>
            <person name="Murphy C."/>
            <person name="Pearson M."/>
            <person name="Priest M."/>
            <person name="Roberts A."/>
            <person name="Saif S."/>
            <person name="Shea T."/>
            <person name="Sykes S."/>
            <person name="Wortman J."/>
            <person name="Nusbaum C."/>
            <person name="Birren B."/>
        </authorList>
    </citation>
    <scope>NUCLEOTIDE SEQUENCE [LARGE SCALE GENOMIC DNA]</scope>
    <source>
        <strain evidence="3">CBS 10118</strain>
    </source>
</reference>
<name>A0A1B9FYD9_9TREE</name>
<comment type="similarity">
    <text evidence="1">Belongs to the peptidase S12 family.</text>
</comment>
<dbReference type="InterPro" id="IPR012338">
    <property type="entry name" value="Beta-lactam/transpept-like"/>
</dbReference>
<proteinExistence type="inferred from homology"/>
<organism evidence="3">
    <name type="scientific">Kwoniella bestiolae CBS 10118</name>
    <dbReference type="NCBI Taxonomy" id="1296100"/>
    <lineage>
        <taxon>Eukaryota</taxon>
        <taxon>Fungi</taxon>
        <taxon>Dikarya</taxon>
        <taxon>Basidiomycota</taxon>
        <taxon>Agaricomycotina</taxon>
        <taxon>Tremellomycetes</taxon>
        <taxon>Tremellales</taxon>
        <taxon>Cryptococcaceae</taxon>
        <taxon>Kwoniella</taxon>
    </lineage>
</organism>
<evidence type="ECO:0000313" key="3">
    <source>
        <dbReference type="EMBL" id="OCF23770.1"/>
    </source>
</evidence>
<gene>
    <name evidence="3" type="ORF">I302_06754</name>
    <name evidence="4" type="ORF">I302_107505</name>
</gene>
<reference evidence="3" key="3">
    <citation type="submission" date="2014-01" db="EMBL/GenBank/DDBJ databases">
        <title>Evolution of pathogenesis and genome organization in the Tremellales.</title>
        <authorList>
            <person name="Cuomo C."/>
            <person name="Litvintseva A."/>
            <person name="Heitman J."/>
            <person name="Chen Y."/>
            <person name="Sun S."/>
            <person name="Springer D."/>
            <person name="Dromer F."/>
            <person name="Young S."/>
            <person name="Zeng Q."/>
            <person name="Chapman S."/>
            <person name="Gujja S."/>
            <person name="Saif S."/>
            <person name="Birren B."/>
        </authorList>
    </citation>
    <scope>NUCLEOTIDE SEQUENCE</scope>
    <source>
        <strain evidence="3">CBS 10118</strain>
    </source>
</reference>
<evidence type="ECO:0000256" key="1">
    <source>
        <dbReference type="ARBA" id="ARBA00038215"/>
    </source>
</evidence>